<evidence type="ECO:0000313" key="3">
    <source>
        <dbReference type="EMBL" id="MDQ1024599.1"/>
    </source>
</evidence>
<organism evidence="3 4">
    <name type="scientific">Streptomyces umbrinus</name>
    <dbReference type="NCBI Taxonomy" id="67370"/>
    <lineage>
        <taxon>Bacteria</taxon>
        <taxon>Bacillati</taxon>
        <taxon>Actinomycetota</taxon>
        <taxon>Actinomycetes</taxon>
        <taxon>Kitasatosporales</taxon>
        <taxon>Streptomycetaceae</taxon>
        <taxon>Streptomyces</taxon>
        <taxon>Streptomyces phaeochromogenes group</taxon>
    </lineage>
</organism>
<dbReference type="InterPro" id="IPR046492">
    <property type="entry name" value="DUF6585"/>
</dbReference>
<dbReference type="Pfam" id="PF20226">
    <property type="entry name" value="DUF6585"/>
    <property type="match status" value="1"/>
</dbReference>
<reference evidence="3 4" key="1">
    <citation type="submission" date="2023-07" db="EMBL/GenBank/DDBJ databases">
        <title>Comparative genomics of wheat-associated soil bacteria to identify genetic determinants of phenazine resistance.</title>
        <authorList>
            <person name="Mouncey N."/>
        </authorList>
    </citation>
    <scope>NUCLEOTIDE SEQUENCE [LARGE SCALE GENOMIC DNA]</scope>
    <source>
        <strain evidence="3 4">V2I4</strain>
    </source>
</reference>
<keyword evidence="2" id="KW-0472">Membrane</keyword>
<feature type="transmembrane region" description="Helical" evidence="2">
    <location>
        <begin position="75"/>
        <end position="99"/>
    </location>
</feature>
<evidence type="ECO:0000256" key="2">
    <source>
        <dbReference type="SAM" id="Phobius"/>
    </source>
</evidence>
<keyword evidence="4" id="KW-1185">Reference proteome</keyword>
<keyword evidence="2" id="KW-1133">Transmembrane helix</keyword>
<dbReference type="Proteomes" id="UP001230328">
    <property type="component" value="Unassembled WGS sequence"/>
</dbReference>
<proteinExistence type="predicted"/>
<comment type="caution">
    <text evidence="3">The sequence shown here is derived from an EMBL/GenBank/DDBJ whole genome shotgun (WGS) entry which is preliminary data.</text>
</comment>
<gene>
    <name evidence="3" type="ORF">QF035_002181</name>
</gene>
<feature type="region of interest" description="Disordered" evidence="1">
    <location>
        <begin position="1"/>
        <end position="48"/>
    </location>
</feature>
<sequence>MHCPALTSFSPRRPGESDSAAQLPNVRHAHPKQRPMTTPTSPPSPPSEVAALAARHQLGLLESAFAPKRLGIPMVVLYINVLVTFSAFFLVPGLLYFWWLRRFPNFSRKQAAKRLYLFEHGLIVQPQFGEGMTAFRWDSVKLRQDITQLFVNGAPTPTKYVYSVTATGFGGAEITEFYEKPETWGPCMQDAVLRAQGQKSLDAILEGGAVDFGALSLSRTGMAATGKGRLPWSEIQEILVRGGSVHVMRSGASGPWSTVPVSGIANLHLLLAIAGNLCRR</sequence>
<accession>A0ABU0SM28</accession>
<evidence type="ECO:0000256" key="1">
    <source>
        <dbReference type="SAM" id="MobiDB-lite"/>
    </source>
</evidence>
<keyword evidence="2" id="KW-0812">Transmembrane</keyword>
<name>A0ABU0SM28_9ACTN</name>
<protein>
    <submittedName>
        <fullName evidence="3">Uncharacterized protein</fullName>
    </submittedName>
</protein>
<dbReference type="EMBL" id="JAUSZI010000002">
    <property type="protein sequence ID" value="MDQ1024599.1"/>
    <property type="molecule type" value="Genomic_DNA"/>
</dbReference>
<evidence type="ECO:0000313" key="4">
    <source>
        <dbReference type="Proteomes" id="UP001230328"/>
    </source>
</evidence>